<name>A0A6J7AZ50_9ZZZZ</name>
<evidence type="ECO:0000259" key="1">
    <source>
        <dbReference type="Pfam" id="PF00501"/>
    </source>
</evidence>
<dbReference type="InterPro" id="IPR045851">
    <property type="entry name" value="AMP-bd_C_sf"/>
</dbReference>
<dbReference type="InterPro" id="IPR050237">
    <property type="entry name" value="ATP-dep_AMP-bd_enzyme"/>
</dbReference>
<evidence type="ECO:0000313" key="3">
    <source>
        <dbReference type="EMBL" id="CAB4836919.1"/>
    </source>
</evidence>
<dbReference type="InterPro" id="IPR000873">
    <property type="entry name" value="AMP-dep_synth/lig_dom"/>
</dbReference>
<evidence type="ECO:0000259" key="2">
    <source>
        <dbReference type="Pfam" id="PF13193"/>
    </source>
</evidence>
<dbReference type="PANTHER" id="PTHR43767:SF1">
    <property type="entry name" value="NONRIBOSOMAL PEPTIDE SYNTHASE PES1 (EUROFUNG)-RELATED"/>
    <property type="match status" value="1"/>
</dbReference>
<organism evidence="3">
    <name type="scientific">freshwater metagenome</name>
    <dbReference type="NCBI Taxonomy" id="449393"/>
    <lineage>
        <taxon>unclassified sequences</taxon>
        <taxon>metagenomes</taxon>
        <taxon>ecological metagenomes</taxon>
    </lineage>
</organism>
<feature type="domain" description="AMP-binding enzyme C-terminal" evidence="2">
    <location>
        <begin position="430"/>
        <end position="507"/>
    </location>
</feature>
<dbReference type="AlphaFoldDB" id="A0A6J7AZ50"/>
<evidence type="ECO:0000313" key="4">
    <source>
        <dbReference type="EMBL" id="CAB5005422.1"/>
    </source>
</evidence>
<feature type="domain" description="AMP-dependent synthetase/ligase" evidence="1">
    <location>
        <begin position="24"/>
        <end position="380"/>
    </location>
</feature>
<gene>
    <name evidence="3" type="ORF">UFOPK3139_03365</name>
    <name evidence="4" type="ORF">UFOPK3967_01935</name>
</gene>
<dbReference type="InterPro" id="IPR042099">
    <property type="entry name" value="ANL_N_sf"/>
</dbReference>
<dbReference type="GO" id="GO:0016878">
    <property type="term" value="F:acid-thiol ligase activity"/>
    <property type="evidence" value="ECO:0007669"/>
    <property type="project" value="UniProtKB-ARBA"/>
</dbReference>
<dbReference type="InterPro" id="IPR025110">
    <property type="entry name" value="AMP-bd_C"/>
</dbReference>
<dbReference type="Pfam" id="PF00501">
    <property type="entry name" value="AMP-binding"/>
    <property type="match status" value="1"/>
</dbReference>
<dbReference type="Gene3D" id="3.30.300.30">
    <property type="match status" value="1"/>
</dbReference>
<dbReference type="EMBL" id="CAFBOS010000128">
    <property type="protein sequence ID" value="CAB5005422.1"/>
    <property type="molecule type" value="Genomic_DNA"/>
</dbReference>
<dbReference type="Gene3D" id="3.40.50.12780">
    <property type="entry name" value="N-terminal domain of ligase-like"/>
    <property type="match status" value="1"/>
</dbReference>
<dbReference type="EMBL" id="CAFABA010000264">
    <property type="protein sequence ID" value="CAB4836919.1"/>
    <property type="molecule type" value="Genomic_DNA"/>
</dbReference>
<protein>
    <submittedName>
        <fullName evidence="3">Unannotated protein</fullName>
    </submittedName>
</protein>
<sequence>MFDEPADLLRTRPDQLPLWHLVEARAALRPHDLLAVDSDGRRMTFGEYHTACLAAAAALQLRGVRRETRVAWMLPTRLEALVLAGALARLGAVQIPLIPILRDREVAFILAQTRAELLVCPGPWRGYDYPALAHRVIEIVPQSVALIVADRELPEADPAVLVSFEPPTASTVRWIFYTSGTTANPKGVLHTDRAVAACAHRMNLRFDARSDDRNALVFPVTHIGGIAFLLGGLMAGYAHILVETFQAEASCALMAREGVTMAGAGPVFWMTYVDEQRKHPDRKLFPALRALLGGGAPKSPTIHAEVREVLGVVLATGYGMTECPTAAHSSVNDPDDILATDGYALDDSEIRIVGLDGRVCGPHEVGEIRVRGPMIFQGYLDPSEDAAAFDELGFHRSGDLGRLDERGTLTVTGRVKDIIIRKGENISAKEIEDLLFLHPAVADVAVIALPDRERGELACAVVVVAAGQSAPSLDELGAHCVAAGLTRRKLPEQLELVDALPRNPTGKVVKYELQARYTTD</sequence>
<dbReference type="Pfam" id="PF13193">
    <property type="entry name" value="AMP-binding_C"/>
    <property type="match status" value="1"/>
</dbReference>
<reference evidence="3" key="1">
    <citation type="submission" date="2020-05" db="EMBL/GenBank/DDBJ databases">
        <authorList>
            <person name="Chiriac C."/>
            <person name="Salcher M."/>
            <person name="Ghai R."/>
            <person name="Kavagutti S V."/>
        </authorList>
    </citation>
    <scope>NUCLEOTIDE SEQUENCE</scope>
</reference>
<proteinExistence type="predicted"/>
<accession>A0A6J7AZ50</accession>
<dbReference type="PANTHER" id="PTHR43767">
    <property type="entry name" value="LONG-CHAIN-FATTY-ACID--COA LIGASE"/>
    <property type="match status" value="1"/>
</dbReference>
<dbReference type="SUPFAM" id="SSF56801">
    <property type="entry name" value="Acetyl-CoA synthetase-like"/>
    <property type="match status" value="1"/>
</dbReference>